<dbReference type="SUPFAM" id="SSF56487">
    <property type="entry name" value="SRCR-like"/>
    <property type="match status" value="1"/>
</dbReference>
<name>A0ABN7PQE4_TIMPD</name>
<proteinExistence type="predicted"/>
<sequence>VRIGSTWGTVCNYGWTILDAALVCHQLGLVLNPDDWFLQRSEIPDAGTTEPVVLSNVCCNEDDIDITKCRSESINQFENSCGHENDVGLRCYESSWAGVRFGVLAEPSNLQYITVEKAGLLDYATNAFKPGESWPLFPPT</sequence>
<dbReference type="Gene3D" id="3.10.250.10">
    <property type="entry name" value="SRCR-like domain"/>
    <property type="match status" value="1"/>
</dbReference>
<dbReference type="EMBL" id="CAJPIN010074857">
    <property type="protein sequence ID" value="CAG2067771.1"/>
    <property type="molecule type" value="Genomic_DNA"/>
</dbReference>
<keyword evidence="2" id="KW-0677">Repeat</keyword>
<gene>
    <name evidence="7" type="ORF">TPAB3V08_LOCUS14714</name>
</gene>
<dbReference type="SMART" id="SM00202">
    <property type="entry name" value="SR"/>
    <property type="match status" value="1"/>
</dbReference>
<dbReference type="InterPro" id="IPR053243">
    <property type="entry name" value="SJ_maturation_regulator"/>
</dbReference>
<dbReference type="PANTHER" id="PTHR47653:SF1">
    <property type="entry name" value="DELETED IN MALIGNANT BRAIN TUMORS 1 PROTEIN"/>
    <property type="match status" value="1"/>
</dbReference>
<feature type="disulfide bond" evidence="5">
    <location>
        <begin position="59"/>
        <end position="69"/>
    </location>
</feature>
<comment type="caution">
    <text evidence="5">Lacks conserved residue(s) required for the propagation of feature annotation.</text>
</comment>
<dbReference type="Pfam" id="PF00530">
    <property type="entry name" value="SRCR"/>
    <property type="match status" value="1"/>
</dbReference>
<evidence type="ECO:0000256" key="5">
    <source>
        <dbReference type="PROSITE-ProRule" id="PRU00196"/>
    </source>
</evidence>
<dbReference type="Proteomes" id="UP001153148">
    <property type="component" value="Unassembled WGS sequence"/>
</dbReference>
<keyword evidence="8" id="KW-1185">Reference proteome</keyword>
<evidence type="ECO:0000256" key="1">
    <source>
        <dbReference type="ARBA" id="ARBA00022729"/>
    </source>
</evidence>
<keyword evidence="1" id="KW-0732">Signal</keyword>
<organism evidence="7 8">
    <name type="scientific">Timema podura</name>
    <name type="common">Walking stick</name>
    <dbReference type="NCBI Taxonomy" id="61482"/>
    <lineage>
        <taxon>Eukaryota</taxon>
        <taxon>Metazoa</taxon>
        <taxon>Ecdysozoa</taxon>
        <taxon>Arthropoda</taxon>
        <taxon>Hexapoda</taxon>
        <taxon>Insecta</taxon>
        <taxon>Pterygota</taxon>
        <taxon>Neoptera</taxon>
        <taxon>Polyneoptera</taxon>
        <taxon>Phasmatodea</taxon>
        <taxon>Timematodea</taxon>
        <taxon>Timematoidea</taxon>
        <taxon>Timematidae</taxon>
        <taxon>Timema</taxon>
    </lineage>
</organism>
<feature type="domain" description="SRCR" evidence="6">
    <location>
        <begin position="1"/>
        <end position="92"/>
    </location>
</feature>
<evidence type="ECO:0000313" key="8">
    <source>
        <dbReference type="Proteomes" id="UP001153148"/>
    </source>
</evidence>
<evidence type="ECO:0000313" key="7">
    <source>
        <dbReference type="EMBL" id="CAG2067771.1"/>
    </source>
</evidence>
<dbReference type="InterPro" id="IPR001190">
    <property type="entry name" value="SRCR"/>
</dbReference>
<evidence type="ECO:0000256" key="4">
    <source>
        <dbReference type="ARBA" id="ARBA00023180"/>
    </source>
</evidence>
<evidence type="ECO:0000256" key="3">
    <source>
        <dbReference type="ARBA" id="ARBA00023157"/>
    </source>
</evidence>
<dbReference type="PROSITE" id="PS50287">
    <property type="entry name" value="SRCR_2"/>
    <property type="match status" value="1"/>
</dbReference>
<reference evidence="7" key="1">
    <citation type="submission" date="2021-03" db="EMBL/GenBank/DDBJ databases">
        <authorList>
            <person name="Tran Van P."/>
        </authorList>
    </citation>
    <scope>NUCLEOTIDE SEQUENCE</scope>
</reference>
<keyword evidence="4" id="KW-0325">Glycoprotein</keyword>
<keyword evidence="3 5" id="KW-1015">Disulfide bond</keyword>
<dbReference type="InterPro" id="IPR036772">
    <property type="entry name" value="SRCR-like_dom_sf"/>
</dbReference>
<feature type="non-terminal residue" evidence="7">
    <location>
        <position position="1"/>
    </location>
</feature>
<dbReference type="PANTHER" id="PTHR47653">
    <property type="entry name" value="PROTEIN BARK BEETLE"/>
    <property type="match status" value="1"/>
</dbReference>
<feature type="non-terminal residue" evidence="7">
    <location>
        <position position="140"/>
    </location>
</feature>
<comment type="caution">
    <text evidence="7">The sequence shown here is derived from an EMBL/GenBank/DDBJ whole genome shotgun (WGS) entry which is preliminary data.</text>
</comment>
<accession>A0ABN7PQE4</accession>
<protein>
    <recommendedName>
        <fullName evidence="6">SRCR domain-containing protein</fullName>
    </recommendedName>
</protein>
<dbReference type="PRINTS" id="PR00258">
    <property type="entry name" value="SPERACTRCPTR"/>
</dbReference>
<evidence type="ECO:0000256" key="2">
    <source>
        <dbReference type="ARBA" id="ARBA00022737"/>
    </source>
</evidence>
<evidence type="ECO:0000259" key="6">
    <source>
        <dbReference type="PROSITE" id="PS50287"/>
    </source>
</evidence>